<gene>
    <name evidence="2" type="ORF">BJ958_000641</name>
</gene>
<organism evidence="2 3">
    <name type="scientific">Nocardioides kongjuensis</name>
    <dbReference type="NCBI Taxonomy" id="349522"/>
    <lineage>
        <taxon>Bacteria</taxon>
        <taxon>Bacillati</taxon>
        <taxon>Actinomycetota</taxon>
        <taxon>Actinomycetes</taxon>
        <taxon>Propionibacteriales</taxon>
        <taxon>Nocardioidaceae</taxon>
        <taxon>Nocardioides</taxon>
    </lineage>
</organism>
<dbReference type="EMBL" id="JACCBF010000001">
    <property type="protein sequence ID" value="NYD29095.1"/>
    <property type="molecule type" value="Genomic_DNA"/>
</dbReference>
<dbReference type="RefSeq" id="WP_179725482.1">
    <property type="nucleotide sequence ID" value="NZ_BAABEF010000001.1"/>
</dbReference>
<dbReference type="InterPro" id="IPR015421">
    <property type="entry name" value="PyrdxlP-dep_Trfase_major"/>
</dbReference>
<feature type="domain" description="Aminotransferase class V" evidence="1">
    <location>
        <begin position="24"/>
        <end position="393"/>
    </location>
</feature>
<dbReference type="Pfam" id="PF00266">
    <property type="entry name" value="Aminotran_5"/>
    <property type="match status" value="1"/>
</dbReference>
<accession>A0A852RCX4</accession>
<dbReference type="SUPFAM" id="SSF53383">
    <property type="entry name" value="PLP-dependent transferases"/>
    <property type="match status" value="1"/>
</dbReference>
<evidence type="ECO:0000313" key="2">
    <source>
        <dbReference type="EMBL" id="NYD29095.1"/>
    </source>
</evidence>
<comment type="caution">
    <text evidence="2">The sequence shown here is derived from an EMBL/GenBank/DDBJ whole genome shotgun (WGS) entry which is preliminary data.</text>
</comment>
<evidence type="ECO:0000259" key="1">
    <source>
        <dbReference type="Pfam" id="PF00266"/>
    </source>
</evidence>
<dbReference type="PANTHER" id="PTHR43586">
    <property type="entry name" value="CYSTEINE DESULFURASE"/>
    <property type="match status" value="1"/>
</dbReference>
<evidence type="ECO:0000313" key="3">
    <source>
        <dbReference type="Proteomes" id="UP000582231"/>
    </source>
</evidence>
<keyword evidence="3" id="KW-1185">Reference proteome</keyword>
<dbReference type="AlphaFoldDB" id="A0A852RCX4"/>
<protein>
    <submittedName>
        <fullName evidence="2">Cysteine desulfurase family protein (TIGR01976 family)</fullName>
    </submittedName>
</protein>
<reference evidence="2 3" key="1">
    <citation type="submission" date="2020-07" db="EMBL/GenBank/DDBJ databases">
        <title>Sequencing the genomes of 1000 actinobacteria strains.</title>
        <authorList>
            <person name="Klenk H.-P."/>
        </authorList>
    </citation>
    <scope>NUCLEOTIDE SEQUENCE [LARGE SCALE GENOMIC DNA]</scope>
    <source>
        <strain evidence="2 3">DSM 19082</strain>
    </source>
</reference>
<dbReference type="NCBIfam" id="TIGR01976">
    <property type="entry name" value="am_tr_V_VC1184"/>
    <property type="match status" value="1"/>
</dbReference>
<dbReference type="Gene3D" id="3.90.1150.10">
    <property type="entry name" value="Aspartate Aminotransferase, domain 1"/>
    <property type="match status" value="1"/>
</dbReference>
<dbReference type="Proteomes" id="UP000582231">
    <property type="component" value="Unassembled WGS sequence"/>
</dbReference>
<dbReference type="InterPro" id="IPR015424">
    <property type="entry name" value="PyrdxlP-dep_Trfase"/>
</dbReference>
<dbReference type="InterPro" id="IPR000192">
    <property type="entry name" value="Aminotrans_V_dom"/>
</dbReference>
<dbReference type="Gene3D" id="3.40.640.10">
    <property type="entry name" value="Type I PLP-dependent aspartate aminotransferase-like (Major domain)"/>
    <property type="match status" value="1"/>
</dbReference>
<name>A0A852RCX4_9ACTN</name>
<sequence length="405" mass="42844">MTASLDLAAIRSHFPSLASGTAHFDGPGGTQTPDVVARAVHDTLVAPLSNRGVLTEAERNADVAVTEARAALGDLLAADPSGIVFGRSMTQLTMELARTLAKRWGPGDEVVVTRLDHDANVRSWVLAAQRVGATVRFADFDPATGELDPAEIARHLSPSTRLVAVTAASNLIGTMPDVRAIADLVHAAGAQLFVDGVHYCAHAVVDVAALGADYLACSPYKFLGPHCGAVFGRPELLAELEPDKLLPSPNRVPERFELGTLPYELLAGTTAAVDFLASMVPSSATTRRERLVASMTALEAHEERLRDRIERGVLGLPGVTVHSRAARRTPTLLVTFAGHDPRAVQAFLAEQRINAPAGSFYAHEAAGHLGLGESGGLRIGLAPYVDDADADRLLGALEQLLTPRR</sequence>
<dbReference type="PANTHER" id="PTHR43586:SF21">
    <property type="entry name" value="PYRIDOXAL PHOSPHATE (PLP)-DEPENDENT ASPARTATE AMINOTRANSFERASE SUPERFAMILY"/>
    <property type="match status" value="1"/>
</dbReference>
<dbReference type="InterPro" id="IPR011340">
    <property type="entry name" value="Cys_dSase-rel"/>
</dbReference>
<dbReference type="InterPro" id="IPR015422">
    <property type="entry name" value="PyrdxlP-dep_Trfase_small"/>
</dbReference>
<proteinExistence type="predicted"/>